<evidence type="ECO:0000313" key="1">
    <source>
        <dbReference type="EMBL" id="KAK1482551.1"/>
    </source>
</evidence>
<proteinExistence type="predicted"/>
<organism evidence="1 2">
    <name type="scientific">Colletotrichum cuscutae</name>
    <dbReference type="NCBI Taxonomy" id="1209917"/>
    <lineage>
        <taxon>Eukaryota</taxon>
        <taxon>Fungi</taxon>
        <taxon>Dikarya</taxon>
        <taxon>Ascomycota</taxon>
        <taxon>Pezizomycotina</taxon>
        <taxon>Sordariomycetes</taxon>
        <taxon>Hypocreomycetidae</taxon>
        <taxon>Glomerellales</taxon>
        <taxon>Glomerellaceae</taxon>
        <taxon>Colletotrichum</taxon>
        <taxon>Colletotrichum acutatum species complex</taxon>
    </lineage>
</organism>
<sequence length="130" mass="15184">MVAYRQKSATWKVVQAIKMALPPTYFHFSIRYHPLRSGRKAALLMYVPTRPLPTYSKVPKLLTQFQPRKRSRYAFVAVLTSTPPRSRHGIDRPRNIVQTLAFLSKDVRSRDELQYDLSNKYADGKEDDDR</sequence>
<gene>
    <name evidence="1" type="ORF">CCUS01_04164</name>
</gene>
<evidence type="ECO:0000313" key="2">
    <source>
        <dbReference type="Proteomes" id="UP001239213"/>
    </source>
</evidence>
<protein>
    <submittedName>
        <fullName evidence="1">Uncharacterized protein</fullName>
    </submittedName>
</protein>
<accession>A0AAI9VDM4</accession>
<comment type="caution">
    <text evidence="1">The sequence shown here is derived from an EMBL/GenBank/DDBJ whole genome shotgun (WGS) entry which is preliminary data.</text>
</comment>
<name>A0AAI9VDM4_9PEZI</name>
<dbReference type="Proteomes" id="UP001239213">
    <property type="component" value="Unassembled WGS sequence"/>
</dbReference>
<dbReference type="AlphaFoldDB" id="A0AAI9VDM4"/>
<keyword evidence="2" id="KW-1185">Reference proteome</keyword>
<reference evidence="1" key="1">
    <citation type="submission" date="2016-11" db="EMBL/GenBank/DDBJ databases">
        <title>The genome sequence of Colletotrichum cuscutae.</title>
        <authorList>
            <person name="Baroncelli R."/>
        </authorList>
    </citation>
    <scope>NUCLEOTIDE SEQUENCE</scope>
    <source>
        <strain evidence="1">IMI 304802</strain>
    </source>
</reference>
<dbReference type="EMBL" id="MPDP01000090">
    <property type="protein sequence ID" value="KAK1482551.1"/>
    <property type="molecule type" value="Genomic_DNA"/>
</dbReference>